<reference evidence="2" key="1">
    <citation type="submission" date="2018-06" db="EMBL/GenBank/DDBJ databases">
        <title>Whole genome analysis of phage vB_ApiM_fHyAci03 infecting Acinetobacter pittii.</title>
        <authorList>
            <person name="Kiljunen S."/>
            <person name="Wicklund A."/>
            <person name="Skurnik M."/>
        </authorList>
    </citation>
    <scope>NUCLEOTIDE SEQUENCE [LARGE SCALE GENOMIC DNA]</scope>
</reference>
<evidence type="ECO:0000313" key="1">
    <source>
        <dbReference type="EMBL" id="AXF40670.1"/>
    </source>
</evidence>
<sequence>MLNFKEITVNDLQPKHSRGESADNRIRKAWSLQMPDEVKAKFSHFPGEVKRQLYVSFDKEVNEIWVNMMATANKRAGEQGAKEVRIDGVKRLEDAYCQDPDELLIQAAQIFIERFAQREAQAKA</sequence>
<gene>
    <name evidence="1" type="primary">rpbA</name>
    <name evidence="1" type="ORF">Ac3_101</name>
</gene>
<protein>
    <submittedName>
        <fullName evidence="1">RNA polymerase binding protein</fullName>
    </submittedName>
</protein>
<accession>A0A345AUT7</accession>
<dbReference type="EMBL" id="MH460829">
    <property type="protein sequence ID" value="AXF40670.1"/>
    <property type="molecule type" value="Genomic_DNA"/>
</dbReference>
<evidence type="ECO:0000313" key="2">
    <source>
        <dbReference type="Proteomes" id="UP000255697"/>
    </source>
</evidence>
<organism evidence="1 2">
    <name type="scientific">Acinetobacter phage vB_ApiM_fHyAci03</name>
    <dbReference type="NCBI Taxonomy" id="2269366"/>
    <lineage>
        <taxon>Viruses</taxon>
        <taxon>Duplodnaviria</taxon>
        <taxon>Heunggongvirae</taxon>
        <taxon>Uroviricota</taxon>
        <taxon>Caudoviricetes</taxon>
        <taxon>Pantevenvirales</taxon>
        <taxon>Straboviridae</taxon>
        <taxon>Twarogvirinae</taxon>
        <taxon>Lazarusvirus</taxon>
        <taxon>Lazarusvirus fhyacithree</taxon>
    </lineage>
</organism>
<dbReference type="KEGG" id="vg:55810132"/>
<dbReference type="Pfam" id="PF10789">
    <property type="entry name" value="Phage_RpbA"/>
    <property type="match status" value="1"/>
</dbReference>
<dbReference type="InterPro" id="IPR019725">
    <property type="entry name" value="Phage_T4_P15K_Rpol-bd"/>
</dbReference>
<dbReference type="RefSeq" id="YP_009880871.1">
    <property type="nucleotide sequence ID" value="NC_049438.1"/>
</dbReference>
<keyword evidence="2" id="KW-1185">Reference proteome</keyword>
<dbReference type="GeneID" id="55810132"/>
<proteinExistence type="predicted"/>
<name>A0A345AUT7_9CAUD</name>
<dbReference type="Proteomes" id="UP000255697">
    <property type="component" value="Segment"/>
</dbReference>